<evidence type="ECO:0000256" key="5">
    <source>
        <dbReference type="ARBA" id="ARBA00022692"/>
    </source>
</evidence>
<dbReference type="EMBL" id="FWXV01000001">
    <property type="protein sequence ID" value="SMC73856.1"/>
    <property type="molecule type" value="Genomic_DNA"/>
</dbReference>
<dbReference type="InterPro" id="IPR027417">
    <property type="entry name" value="P-loop_NTPase"/>
</dbReference>
<evidence type="ECO:0000256" key="9">
    <source>
        <dbReference type="ARBA" id="ARBA00023136"/>
    </source>
</evidence>
<evidence type="ECO:0000256" key="3">
    <source>
        <dbReference type="ARBA" id="ARBA00022475"/>
    </source>
</evidence>
<dbReference type="GO" id="GO:0005524">
    <property type="term" value="F:ATP binding"/>
    <property type="evidence" value="ECO:0007669"/>
    <property type="project" value="UniProtKB-KW"/>
</dbReference>
<gene>
    <name evidence="14" type="ORF">SAMN05661093_01808</name>
</gene>
<dbReference type="OrthoDB" id="9806127at2"/>
<dbReference type="SUPFAM" id="SSF52540">
    <property type="entry name" value="P-loop containing nucleoside triphosphate hydrolases"/>
    <property type="match status" value="1"/>
</dbReference>
<dbReference type="Pfam" id="PF00005">
    <property type="entry name" value="ABC_tran"/>
    <property type="match status" value="1"/>
</dbReference>
<keyword evidence="8 11" id="KW-1133">Transmembrane helix</keyword>
<feature type="transmembrane region" description="Helical" evidence="11">
    <location>
        <begin position="159"/>
        <end position="176"/>
    </location>
</feature>
<keyword evidence="9 11" id="KW-0472">Membrane</keyword>
<evidence type="ECO:0000313" key="14">
    <source>
        <dbReference type="EMBL" id="SMC73856.1"/>
    </source>
</evidence>
<evidence type="ECO:0000259" key="12">
    <source>
        <dbReference type="PROSITE" id="PS50893"/>
    </source>
</evidence>
<dbReference type="GO" id="GO:0005886">
    <property type="term" value="C:plasma membrane"/>
    <property type="evidence" value="ECO:0007669"/>
    <property type="project" value="UniProtKB-SubCell"/>
</dbReference>
<feature type="domain" description="ABC transporter" evidence="12">
    <location>
        <begin position="336"/>
        <end position="568"/>
    </location>
</feature>
<keyword evidence="2" id="KW-0813">Transport</keyword>
<evidence type="ECO:0000256" key="1">
    <source>
        <dbReference type="ARBA" id="ARBA00004429"/>
    </source>
</evidence>
<dbReference type="SMART" id="SM00382">
    <property type="entry name" value="AAA"/>
    <property type="match status" value="1"/>
</dbReference>
<protein>
    <submittedName>
        <fullName evidence="14">ATP-binding cassette, subfamily B</fullName>
    </submittedName>
</protein>
<dbReference type="GO" id="GO:0140359">
    <property type="term" value="F:ABC-type transporter activity"/>
    <property type="evidence" value="ECO:0007669"/>
    <property type="project" value="InterPro"/>
</dbReference>
<feature type="transmembrane region" description="Helical" evidence="11">
    <location>
        <begin position="57"/>
        <end position="85"/>
    </location>
</feature>
<dbReference type="Proteomes" id="UP000192674">
    <property type="component" value="Unassembled WGS sequence"/>
</dbReference>
<dbReference type="FunFam" id="3.40.50.300:FF:000221">
    <property type="entry name" value="Multidrug ABC transporter ATP-binding protein"/>
    <property type="match status" value="1"/>
</dbReference>
<dbReference type="PANTHER" id="PTHR24221">
    <property type="entry name" value="ATP-BINDING CASSETTE SUB-FAMILY B"/>
    <property type="match status" value="1"/>
</dbReference>
<dbReference type="PROSITE" id="PS50893">
    <property type="entry name" value="ABC_TRANSPORTER_2"/>
    <property type="match status" value="1"/>
</dbReference>
<evidence type="ECO:0000256" key="4">
    <source>
        <dbReference type="ARBA" id="ARBA00022519"/>
    </source>
</evidence>
<evidence type="ECO:0000256" key="11">
    <source>
        <dbReference type="SAM" id="Phobius"/>
    </source>
</evidence>
<dbReference type="InterPro" id="IPR011527">
    <property type="entry name" value="ABC1_TM_dom"/>
</dbReference>
<keyword evidence="7 14" id="KW-0067">ATP-binding</keyword>
<dbReference type="Pfam" id="PF00664">
    <property type="entry name" value="ABC_membrane"/>
    <property type="match status" value="1"/>
</dbReference>
<dbReference type="PROSITE" id="PS00211">
    <property type="entry name" value="ABC_TRANSPORTER_1"/>
    <property type="match status" value="1"/>
</dbReference>
<dbReference type="Gene3D" id="1.20.1560.10">
    <property type="entry name" value="ABC transporter type 1, transmembrane domain"/>
    <property type="match status" value="1"/>
</dbReference>
<keyword evidence="5 11" id="KW-0812">Transmembrane</keyword>
<evidence type="ECO:0000256" key="6">
    <source>
        <dbReference type="ARBA" id="ARBA00022741"/>
    </source>
</evidence>
<dbReference type="PROSITE" id="PS50929">
    <property type="entry name" value="ABC_TM1F"/>
    <property type="match status" value="1"/>
</dbReference>
<dbReference type="InterPro" id="IPR036640">
    <property type="entry name" value="ABC1_TM_sf"/>
</dbReference>
<accession>A0A1Y5X6N2</accession>
<keyword evidence="6" id="KW-0547">Nucleotide-binding</keyword>
<feature type="transmembrane region" description="Helical" evidence="11">
    <location>
        <begin position="249"/>
        <end position="273"/>
    </location>
</feature>
<evidence type="ECO:0000256" key="2">
    <source>
        <dbReference type="ARBA" id="ARBA00022448"/>
    </source>
</evidence>
<dbReference type="SUPFAM" id="SSF90123">
    <property type="entry name" value="ABC transporter transmembrane region"/>
    <property type="match status" value="1"/>
</dbReference>
<dbReference type="AlphaFoldDB" id="A0A1Y5X6N2"/>
<reference evidence="14 15" key="1">
    <citation type="submission" date="2017-04" db="EMBL/GenBank/DDBJ databases">
        <authorList>
            <person name="Afonso C.L."/>
            <person name="Miller P.J."/>
            <person name="Scott M.A."/>
            <person name="Spackman E."/>
            <person name="Goraichik I."/>
            <person name="Dimitrov K.M."/>
            <person name="Suarez D.L."/>
            <person name="Swayne D.E."/>
        </authorList>
    </citation>
    <scope>NUCLEOTIDE SEQUENCE [LARGE SCALE GENOMIC DNA]</scope>
    <source>
        <strain evidence="14 15">DSM 43828</strain>
    </source>
</reference>
<dbReference type="RefSeq" id="WP_084425410.1">
    <property type="nucleotide sequence ID" value="NZ_FWXV01000001.1"/>
</dbReference>
<dbReference type="InterPro" id="IPR003439">
    <property type="entry name" value="ABC_transporter-like_ATP-bd"/>
</dbReference>
<feature type="transmembrane region" description="Helical" evidence="11">
    <location>
        <begin position="136"/>
        <end position="153"/>
    </location>
</feature>
<evidence type="ECO:0000313" key="15">
    <source>
        <dbReference type="Proteomes" id="UP000192674"/>
    </source>
</evidence>
<feature type="domain" description="ABC transmembrane type-1" evidence="13">
    <location>
        <begin position="24"/>
        <end position="305"/>
    </location>
</feature>
<keyword evidence="3" id="KW-1003">Cell membrane</keyword>
<feature type="transmembrane region" description="Helical" evidence="11">
    <location>
        <begin position="21"/>
        <end position="45"/>
    </location>
</feature>
<evidence type="ECO:0000256" key="7">
    <source>
        <dbReference type="ARBA" id="ARBA00022840"/>
    </source>
</evidence>
<comment type="similarity">
    <text evidence="10">Belongs to the ABC transporter superfamily. Siderophore-Fe(3+) uptake transporter (SIUT) (TC 3.A.1.21) family.</text>
</comment>
<dbReference type="InterPro" id="IPR003593">
    <property type="entry name" value="AAA+_ATPase"/>
</dbReference>
<evidence type="ECO:0000259" key="13">
    <source>
        <dbReference type="PROSITE" id="PS50929"/>
    </source>
</evidence>
<name>A0A1Y5X6N2_KIBAR</name>
<dbReference type="Gene3D" id="3.40.50.300">
    <property type="entry name" value="P-loop containing nucleotide triphosphate hydrolases"/>
    <property type="match status" value="1"/>
</dbReference>
<keyword evidence="4" id="KW-0997">Cell inner membrane</keyword>
<dbReference type="InterPro" id="IPR039421">
    <property type="entry name" value="Type_1_exporter"/>
</dbReference>
<dbReference type="GO" id="GO:0016887">
    <property type="term" value="F:ATP hydrolysis activity"/>
    <property type="evidence" value="ECO:0007669"/>
    <property type="project" value="InterPro"/>
</dbReference>
<organism evidence="14 15">
    <name type="scientific">Kibdelosporangium aridum</name>
    <dbReference type="NCBI Taxonomy" id="2030"/>
    <lineage>
        <taxon>Bacteria</taxon>
        <taxon>Bacillati</taxon>
        <taxon>Actinomycetota</taxon>
        <taxon>Actinomycetes</taxon>
        <taxon>Pseudonocardiales</taxon>
        <taxon>Pseudonocardiaceae</taxon>
        <taxon>Kibdelosporangium</taxon>
    </lineage>
</organism>
<evidence type="ECO:0000256" key="8">
    <source>
        <dbReference type="ARBA" id="ARBA00022989"/>
    </source>
</evidence>
<sequence>MGLAKPGLNKSLAELLRPVRGRLVIAVACQAIAAAVGVVPFIAVAELGRFLFTGGNAWIPAIVGAAAVAVRFALTLLAGALSHFADNDFQLHVRRQLALRLGRLPLGWFSERNSGLVRKTVSDDVQAMHHMVSHTLLDLTTAIVTPIVALAYLLSIDGVMTLVTLLPLGIGLWLYARSMAGYTEGMATFAAAMGKISAGAIEFVQGIAVVKTFGQTGRAHQRYADAADEFADFFVTWIRRVSKLSALSAVALSPVSVLFTVLAGGTALVAAGWLAPLDLVPFALLGLAITAPVQTLSQGSQALRTARQAAADVTGLLETSELPRPTTPGSTSDSTVVFEAVRFSYDRTEVLKGIDVELRPGTVTALVGPSGAGKSTMAALLPRFHDVDDGRITIGGTDIRELTEQQLYRLVGFVFQDVRLLNASVRDNIALAVPGASLEDIQRAATAAQIHDKIMTLPRGYDSVVGEDAQFSGGEAQRVSIARAILADAPILVLDEATAFADPESEAAVRHALATLMRDRTVLVIAHRLSTVTTADQILVLDKGVVVERGTHADLVESGGKYAAMWRSQPEVQGASA</sequence>
<dbReference type="InterPro" id="IPR017871">
    <property type="entry name" value="ABC_transporter-like_CS"/>
</dbReference>
<evidence type="ECO:0000256" key="10">
    <source>
        <dbReference type="ARBA" id="ARBA00023455"/>
    </source>
</evidence>
<dbReference type="PANTHER" id="PTHR24221:SF654">
    <property type="entry name" value="ATP-BINDING CASSETTE SUB-FAMILY B MEMBER 6"/>
    <property type="match status" value="1"/>
</dbReference>
<comment type="subcellular location">
    <subcellularLocation>
        <location evidence="1">Cell inner membrane</location>
        <topology evidence="1">Multi-pass membrane protein</topology>
    </subcellularLocation>
</comment>
<proteinExistence type="inferred from homology"/>
<keyword evidence="15" id="KW-1185">Reference proteome</keyword>